<dbReference type="PANTHER" id="PTHR13224">
    <property type="entry name" value="THYROID HORMONE RECEPTOR-ASSOCIATED PROTEIN-RELATED"/>
    <property type="match status" value="1"/>
</dbReference>
<evidence type="ECO:0000256" key="1">
    <source>
        <dbReference type="ARBA" id="ARBA00004123"/>
    </source>
</evidence>
<organism evidence="12 13">
    <name type="scientific">Clonostachys byssicola</name>
    <dbReference type="NCBI Taxonomy" id="160290"/>
    <lineage>
        <taxon>Eukaryota</taxon>
        <taxon>Fungi</taxon>
        <taxon>Dikarya</taxon>
        <taxon>Ascomycota</taxon>
        <taxon>Pezizomycotina</taxon>
        <taxon>Sordariomycetes</taxon>
        <taxon>Hypocreomycetidae</taxon>
        <taxon>Hypocreales</taxon>
        <taxon>Bionectriaceae</taxon>
        <taxon>Clonostachys</taxon>
    </lineage>
</organism>
<evidence type="ECO:0000256" key="3">
    <source>
        <dbReference type="ARBA" id="ARBA00019614"/>
    </source>
</evidence>
<gene>
    <name evidence="9" type="primary">MED16</name>
    <name evidence="12" type="ORF">CBYS24578_00000214</name>
</gene>
<comment type="similarity">
    <text evidence="2 9">Belongs to the Mediator complex subunit 16 family.</text>
</comment>
<reference evidence="12" key="1">
    <citation type="submission" date="2021-10" db="EMBL/GenBank/DDBJ databases">
        <authorList>
            <person name="Piombo E."/>
        </authorList>
    </citation>
    <scope>NUCLEOTIDE SEQUENCE</scope>
</reference>
<keyword evidence="4 9" id="KW-0805">Transcription regulation</keyword>
<dbReference type="InterPro" id="IPR048339">
    <property type="entry name" value="Mediator_Med16_C"/>
</dbReference>
<evidence type="ECO:0000259" key="11">
    <source>
        <dbReference type="Pfam" id="PF20719"/>
    </source>
</evidence>
<keyword evidence="13" id="KW-1185">Reference proteome</keyword>
<evidence type="ECO:0000256" key="8">
    <source>
        <dbReference type="ARBA" id="ARBA00032015"/>
    </source>
</evidence>
<comment type="function">
    <text evidence="9">Component of the Mediator complex, a coactivator involved in the regulated transcription of nearly all RNA polymerase II-dependent genes. Mediator functions as a bridge to convey information from gene-specific regulatory proteins to the basal RNA polymerase II transcription machinery. Mediator is recruited to promoters by direct interactions with regulatory proteins and serves as a scaffold for the assembly of a functional preinitiation complex with RNA polymerase II and the general transcription factors.</text>
</comment>
<evidence type="ECO:0000259" key="10">
    <source>
        <dbReference type="Pfam" id="PF11635"/>
    </source>
</evidence>
<dbReference type="Pfam" id="PF11635">
    <property type="entry name" value="Med16_N"/>
    <property type="match status" value="1"/>
</dbReference>
<keyword evidence="5 9" id="KW-0010">Activator</keyword>
<evidence type="ECO:0000313" key="12">
    <source>
        <dbReference type="EMBL" id="CAG9970949.1"/>
    </source>
</evidence>
<dbReference type="AlphaFoldDB" id="A0A9N9TZN4"/>
<evidence type="ECO:0000256" key="7">
    <source>
        <dbReference type="ARBA" id="ARBA00023242"/>
    </source>
</evidence>
<dbReference type="Proteomes" id="UP000754883">
    <property type="component" value="Unassembled WGS sequence"/>
</dbReference>
<keyword evidence="6 9" id="KW-0804">Transcription</keyword>
<feature type="domain" description="Mediator complex subunit 16 C-terminal" evidence="11">
    <location>
        <begin position="894"/>
        <end position="978"/>
    </location>
</feature>
<evidence type="ECO:0000256" key="6">
    <source>
        <dbReference type="ARBA" id="ARBA00023163"/>
    </source>
</evidence>
<dbReference type="GO" id="GO:0045893">
    <property type="term" value="P:positive regulation of DNA-templated transcription"/>
    <property type="evidence" value="ECO:0007669"/>
    <property type="project" value="TreeGrafter"/>
</dbReference>
<name>A0A9N9TZN4_9HYPO</name>
<dbReference type="GO" id="GO:0016592">
    <property type="term" value="C:mediator complex"/>
    <property type="evidence" value="ECO:0007669"/>
    <property type="project" value="InterPro"/>
</dbReference>
<dbReference type="EMBL" id="CABFNO020001240">
    <property type="protein sequence ID" value="CAG9970949.1"/>
    <property type="molecule type" value="Genomic_DNA"/>
</dbReference>
<evidence type="ECO:0000256" key="5">
    <source>
        <dbReference type="ARBA" id="ARBA00023159"/>
    </source>
</evidence>
<dbReference type="OrthoDB" id="4139168at2759"/>
<dbReference type="InterPro" id="IPR021665">
    <property type="entry name" value="Mediator_Med16_N"/>
</dbReference>
<evidence type="ECO:0000256" key="2">
    <source>
        <dbReference type="ARBA" id="ARBA00006543"/>
    </source>
</evidence>
<comment type="subcellular location">
    <subcellularLocation>
        <location evidence="1 9">Nucleus</location>
    </subcellularLocation>
</comment>
<dbReference type="Pfam" id="PF20719">
    <property type="entry name" value="Med16_C"/>
    <property type="match status" value="1"/>
</dbReference>
<feature type="domain" description="Mediator complex subunit Med16 N-terminal" evidence="10">
    <location>
        <begin position="159"/>
        <end position="493"/>
    </location>
</feature>
<comment type="subunit">
    <text evidence="9">Component of the Mediator complex.</text>
</comment>
<protein>
    <recommendedName>
        <fullName evidence="3 9">Mediator of RNA polymerase II transcription subunit 16</fullName>
    </recommendedName>
    <alternativeName>
        <fullName evidence="8 9">Mediator complex subunit 16</fullName>
    </alternativeName>
</protein>
<keyword evidence="7 9" id="KW-0539">Nucleus</keyword>
<evidence type="ECO:0000256" key="9">
    <source>
        <dbReference type="RuleBase" id="RU364149"/>
    </source>
</evidence>
<evidence type="ECO:0000313" key="13">
    <source>
        <dbReference type="Proteomes" id="UP000754883"/>
    </source>
</evidence>
<sequence>MADKEIPLILGNDLSMHLGDVGDVGDVDDLFGDASALPLRPTGMQLDQRIDRLRNRGCYQTVAWSRVGTIASITADGQELELRYLRCRPDNGEWELTEPTTCALVKGSPEIPLVHLEWAITNNPELAIFDASGRVALLIFSTTITHPFLVRKWDTDIVDEMQSIAGAHWLPVAPNTQPAAAANSANAGNRQSFNVVFGPAVKNPQGNYQYESSFVHAEGPNHPLQARTALLCVTMGGILKMFWMQLNNKMEETTLELESIRTADEIVTHAAFASEKSLFTPRSFFLEYLILALVTASKQLKFVKVEIHWGSQPGKAAGPQNTRYNATLVEKHCATAGWSLDSLEDASMPEISHLLALPSILDNSGKNMAPPVIVSVRSRPPGAGPFPPAQSIIDRWEAVEQRHWLHPAIEQLGNRRNSVSSEPSTGTFLRPLEPIVIPKCIINIQSARYGKILIITFADGSVEYRDRYTFEEIYTTRETAKLSNLREAGWNFAEDMPCQQTAFSPTFCSMVVMGEDGKLKWNKLKYPDGDFGNSMQDEQYAATIAGLTITAATSIRSQTNFDDMLAVVRPHISKKKLMQDWVGELIRILNIQVDYSGEHSHDALLKNEQMRSCLSILINLGFKGDTQPRSFQSTHALIAATVRSTAWNITLASSSHFPVTGKKSPLDDHGTYMRNLEGDKFHKANTTAEVVDVLVTSVRWSLDLIAWLSDSLFELMNDDEFIGLLTPARTNELAIYLHTKNDVSLQLLLCSSSRSFLMALCRRIGHLALLSNKAMEFYRKQSAEANAAKAPNPYLRQAYQRLQQATSSGFVSVGEFEKLITALKMGIMQSYDNVLTAMVKRQPNPPQGKQEDEAVKVARSQCETRMLLAAAPHPSLIPVLKKFFTEDVPAFRKTTDPAKLFFGEFDVLDVSVDQGDVDGVKWAHIDVLSKTKLHMSPTQQWRRCTRCTAVMEELPGRGPGFTFLFSQQRRCLCSGTWAVLPQGKLI</sequence>
<proteinExistence type="inferred from homology"/>
<comment type="caution">
    <text evidence="12">The sequence shown here is derived from an EMBL/GenBank/DDBJ whole genome shotgun (WGS) entry which is preliminary data.</text>
</comment>
<dbReference type="PANTHER" id="PTHR13224:SF6">
    <property type="entry name" value="MEDIATOR OF RNA POLYMERASE II TRANSCRIPTION SUBUNIT 16"/>
    <property type="match status" value="1"/>
</dbReference>
<dbReference type="InterPro" id="IPR048338">
    <property type="entry name" value="Mediator_Med16"/>
</dbReference>
<evidence type="ECO:0000256" key="4">
    <source>
        <dbReference type="ARBA" id="ARBA00023015"/>
    </source>
</evidence>
<accession>A0A9N9TZN4</accession>